<name>A0ABR2Z771_9AGAR</name>
<dbReference type="EMBL" id="JBBXMP010000509">
    <property type="protein sequence ID" value="KAL0057510.1"/>
    <property type="molecule type" value="Genomic_DNA"/>
</dbReference>
<gene>
    <name evidence="2" type="ORF">AAF712_015846</name>
</gene>
<protein>
    <submittedName>
        <fullName evidence="2">Uncharacterized protein</fullName>
    </submittedName>
</protein>
<dbReference type="Proteomes" id="UP001437256">
    <property type="component" value="Unassembled WGS sequence"/>
</dbReference>
<feature type="compositionally biased region" description="Polar residues" evidence="1">
    <location>
        <begin position="129"/>
        <end position="138"/>
    </location>
</feature>
<accession>A0ABR2Z771</accession>
<evidence type="ECO:0000256" key="1">
    <source>
        <dbReference type="SAM" id="MobiDB-lite"/>
    </source>
</evidence>
<keyword evidence="3" id="KW-1185">Reference proteome</keyword>
<feature type="compositionally biased region" description="Pro residues" evidence="1">
    <location>
        <begin position="166"/>
        <end position="178"/>
    </location>
</feature>
<organism evidence="2 3">
    <name type="scientific">Marasmius tenuissimus</name>
    <dbReference type="NCBI Taxonomy" id="585030"/>
    <lineage>
        <taxon>Eukaryota</taxon>
        <taxon>Fungi</taxon>
        <taxon>Dikarya</taxon>
        <taxon>Basidiomycota</taxon>
        <taxon>Agaricomycotina</taxon>
        <taxon>Agaricomycetes</taxon>
        <taxon>Agaricomycetidae</taxon>
        <taxon>Agaricales</taxon>
        <taxon>Marasmiineae</taxon>
        <taxon>Marasmiaceae</taxon>
        <taxon>Marasmius</taxon>
    </lineage>
</organism>
<proteinExistence type="predicted"/>
<evidence type="ECO:0000313" key="2">
    <source>
        <dbReference type="EMBL" id="KAL0057510.1"/>
    </source>
</evidence>
<evidence type="ECO:0000313" key="3">
    <source>
        <dbReference type="Proteomes" id="UP001437256"/>
    </source>
</evidence>
<feature type="region of interest" description="Disordered" evidence="1">
    <location>
        <begin position="126"/>
        <end position="180"/>
    </location>
</feature>
<comment type="caution">
    <text evidence="2">The sequence shown here is derived from an EMBL/GenBank/DDBJ whole genome shotgun (WGS) entry which is preliminary data.</text>
</comment>
<sequence length="325" mass="36705">MVSPGSIVRLQDHVILAAPDGSGSEYQRWRGMPMPTPPRQLGAPHIDRIQMRDGRTRLTVNSGPQEWDTILPSYEYSRLHIQSENDRVIQTWLAQAPSIVQEEVNICGMISHIVLTLAAEAEDKPDSLKFSNTDNTSTKPRKASRTEAASVPEREVNASQKFPRMVPLPPRNSPPTPELNPWQRAPTVGISDRSLSLPQPQSPIDIPCYLFLLPVPLAPARNLSKLVEWKSKDFYYWSYDPKGHRKLSESQRSSLGLPKLDARLSFFYYKWSKDVYDSIAAWQKFKRFDPRTAAFAASLGLPILRRTLYGNAFDGHLKVVIEDGA</sequence>
<reference evidence="2 3" key="1">
    <citation type="submission" date="2024-05" db="EMBL/GenBank/DDBJ databases">
        <title>A draft genome resource for the thread blight pathogen Marasmius tenuissimus strain MS-2.</title>
        <authorList>
            <person name="Yulfo-Soto G.E."/>
            <person name="Baruah I.K."/>
            <person name="Amoako-Attah I."/>
            <person name="Bukari Y."/>
            <person name="Meinhardt L.W."/>
            <person name="Bailey B.A."/>
            <person name="Cohen S.P."/>
        </authorList>
    </citation>
    <scope>NUCLEOTIDE SEQUENCE [LARGE SCALE GENOMIC DNA]</scope>
    <source>
        <strain evidence="2 3">MS-2</strain>
    </source>
</reference>